<dbReference type="Proteomes" id="UP001218488">
    <property type="component" value="Chromosome"/>
</dbReference>
<proteinExistence type="predicted"/>
<protein>
    <submittedName>
        <fullName evidence="1">Uncharacterized protein</fullName>
    </submittedName>
</protein>
<organism evidence="1 2">
    <name type="scientific">Bacillus safensis</name>
    <dbReference type="NCBI Taxonomy" id="561879"/>
    <lineage>
        <taxon>Bacteria</taxon>
        <taxon>Bacillati</taxon>
        <taxon>Bacillota</taxon>
        <taxon>Bacilli</taxon>
        <taxon>Bacillales</taxon>
        <taxon>Bacillaceae</taxon>
        <taxon>Bacillus</taxon>
    </lineage>
</organism>
<name>A0AC61ZXE3_BACIA</name>
<reference evidence="1" key="1">
    <citation type="submission" date="2025-02" db="EMBL/GenBank/DDBJ databases">
        <title>Complete genome sequences of 52 Bacillus and Priestia strains isolated from West-African fermentations and 26 reference strains from the DSMZ collection.</title>
        <authorList>
            <person name="Wiedenbein E.S."/>
            <person name="Canoy T.S."/>
            <person name="Hui Y."/>
            <person name="Parkouda C."/>
            <person name="Dawende C."/>
            <person name="Ametefe E."/>
            <person name="Jespersen L."/>
            <person name="Nielsen D.S."/>
        </authorList>
    </citation>
    <scope>NUCLEOTIDE SEQUENCE</scope>
    <source>
        <strain evidence="1">PRO33</strain>
    </source>
</reference>
<gene>
    <name evidence="1" type="ORF">P5627_21330</name>
</gene>
<accession>A0AC61ZXE3</accession>
<dbReference type="EMBL" id="CP121752">
    <property type="protein sequence ID" value="XRL55255.1"/>
    <property type="molecule type" value="Genomic_DNA"/>
</dbReference>
<evidence type="ECO:0000313" key="2">
    <source>
        <dbReference type="Proteomes" id="UP001218488"/>
    </source>
</evidence>
<sequence length="157" mass="17860">MDNRWLLFKNRFVIVICIVCFAFVLSSPPIYAAEQSYKSNGQVDFYGTYEPENGKNQSKDQHNQEEEKASQSNQGNQANGDNQVNQDNQANGANQDNQANRDNQANQANQVLPRAGDKAESIYLVFGWVFIFISIVFLIIYKASKQKGRNEHEIFES</sequence>
<evidence type="ECO:0000313" key="1">
    <source>
        <dbReference type="EMBL" id="XRL55255.1"/>
    </source>
</evidence>